<reference evidence="2 3" key="1">
    <citation type="submission" date="2018-06" db="EMBL/GenBank/DDBJ databases">
        <title>Comparative genomics of rhizobia nodulating Arachis hypogaea in China.</title>
        <authorList>
            <person name="Li Y."/>
        </authorList>
    </citation>
    <scope>NUCLEOTIDE SEQUENCE [LARGE SCALE GENOMIC DNA]</scope>
    <source>
        <strain evidence="2 3">CCBAU 51670</strain>
    </source>
</reference>
<feature type="signal peptide" evidence="1">
    <location>
        <begin position="1"/>
        <end position="23"/>
    </location>
</feature>
<sequence>MNCIFPMLARACLALAVSSVALFEVDGRLAAQAQLSNLRSQLQDPAEGLGSAPVRDALNRPCLEAAGVSRPHTVNPDLVDHLVRLENRCPRVLKLKVCYFTEDHCKALDLGAYKTEEVFLGMMTKVSRFKFFIFQK</sequence>
<feature type="chain" id="PRO_5042238017" evidence="1">
    <location>
        <begin position="24"/>
        <end position="136"/>
    </location>
</feature>
<name>A0AAE5X4I3_9BRAD</name>
<keyword evidence="1" id="KW-0732">Signal</keyword>
<dbReference type="AlphaFoldDB" id="A0AAE5X4I3"/>
<protein>
    <submittedName>
        <fullName evidence="2">Uncharacterized protein</fullName>
    </submittedName>
</protein>
<gene>
    <name evidence="2" type="ORF">XH91_27660</name>
</gene>
<dbReference type="KEGG" id="bgz:XH91_27660"/>
<accession>A0AAE5X4I3</accession>
<dbReference type="EMBL" id="CP030053">
    <property type="protein sequence ID" value="QAU48757.1"/>
    <property type="molecule type" value="Genomic_DNA"/>
</dbReference>
<organism evidence="2 3">
    <name type="scientific">Bradyrhizobium guangzhouense</name>
    <dbReference type="NCBI Taxonomy" id="1325095"/>
    <lineage>
        <taxon>Bacteria</taxon>
        <taxon>Pseudomonadati</taxon>
        <taxon>Pseudomonadota</taxon>
        <taxon>Alphaproteobacteria</taxon>
        <taxon>Hyphomicrobiales</taxon>
        <taxon>Nitrobacteraceae</taxon>
        <taxon>Bradyrhizobium</taxon>
    </lineage>
</organism>
<proteinExistence type="predicted"/>
<dbReference type="Proteomes" id="UP000288972">
    <property type="component" value="Chromosome"/>
</dbReference>
<evidence type="ECO:0000313" key="3">
    <source>
        <dbReference type="Proteomes" id="UP000288972"/>
    </source>
</evidence>
<evidence type="ECO:0000256" key="1">
    <source>
        <dbReference type="SAM" id="SignalP"/>
    </source>
</evidence>
<evidence type="ECO:0000313" key="2">
    <source>
        <dbReference type="EMBL" id="QAU48757.1"/>
    </source>
</evidence>